<accession>A0A5S5AKL5</accession>
<name>A0A5S5AKL5_9FIRM</name>
<keyword evidence="2 5" id="KW-0690">Ribosome biogenesis</keyword>
<dbReference type="Pfam" id="PF03652">
    <property type="entry name" value="RuvX"/>
    <property type="match status" value="1"/>
</dbReference>
<keyword evidence="8" id="KW-1185">Reference proteome</keyword>
<evidence type="ECO:0000256" key="1">
    <source>
        <dbReference type="ARBA" id="ARBA00022490"/>
    </source>
</evidence>
<organism evidence="7 8">
    <name type="scientific">Thermosediminibacter litoriperuensis</name>
    <dbReference type="NCBI Taxonomy" id="291989"/>
    <lineage>
        <taxon>Bacteria</taxon>
        <taxon>Bacillati</taxon>
        <taxon>Bacillota</taxon>
        <taxon>Clostridia</taxon>
        <taxon>Thermosediminibacterales</taxon>
        <taxon>Thermosediminibacteraceae</taxon>
        <taxon>Thermosediminibacter</taxon>
    </lineage>
</organism>
<dbReference type="GO" id="GO:0004518">
    <property type="term" value="F:nuclease activity"/>
    <property type="evidence" value="ECO:0007669"/>
    <property type="project" value="UniProtKB-KW"/>
</dbReference>
<keyword evidence="4 5" id="KW-0378">Hydrolase</keyword>
<sequence>MRILGLDVGNKRIGVAVSDALGITAQGVGVIERGDVKRDIERISEIVRKFQVRKVVIGLPLNMNGTLGPQGQAVKDFGEKLRHSLNLDVQYWDERLSTAAAEKVLIDADMSRKKRKGVIDKLSAVVILQSFLDCKSNIDTGSKLL</sequence>
<dbReference type="RefSeq" id="WP_148867710.1">
    <property type="nucleotide sequence ID" value="NZ_VNHO01000026.1"/>
</dbReference>
<evidence type="ECO:0000256" key="3">
    <source>
        <dbReference type="ARBA" id="ARBA00022722"/>
    </source>
</evidence>
<dbReference type="SUPFAM" id="SSF53098">
    <property type="entry name" value="Ribonuclease H-like"/>
    <property type="match status" value="1"/>
</dbReference>
<evidence type="ECO:0000313" key="8">
    <source>
        <dbReference type="Proteomes" id="UP000322294"/>
    </source>
</evidence>
<dbReference type="PANTHER" id="PTHR33317">
    <property type="entry name" value="POLYNUCLEOTIDYL TRANSFERASE, RIBONUCLEASE H-LIKE SUPERFAMILY PROTEIN"/>
    <property type="match status" value="1"/>
</dbReference>
<dbReference type="InterPro" id="IPR006641">
    <property type="entry name" value="YqgF/RNaseH-like_dom"/>
</dbReference>
<protein>
    <recommendedName>
        <fullName evidence="5">Putative pre-16S rRNA nuclease</fullName>
        <ecNumber evidence="5">3.1.-.-</ecNumber>
    </recommendedName>
</protein>
<evidence type="ECO:0000259" key="6">
    <source>
        <dbReference type="SMART" id="SM00732"/>
    </source>
</evidence>
<dbReference type="Gene3D" id="3.30.420.140">
    <property type="entry name" value="YqgF/RNase H-like domain"/>
    <property type="match status" value="1"/>
</dbReference>
<comment type="similarity">
    <text evidence="5">Belongs to the YqgF HJR family.</text>
</comment>
<dbReference type="GO" id="GO:0005829">
    <property type="term" value="C:cytosol"/>
    <property type="evidence" value="ECO:0007669"/>
    <property type="project" value="TreeGrafter"/>
</dbReference>
<comment type="function">
    <text evidence="5">Could be a nuclease involved in processing of the 5'-end of pre-16S rRNA.</text>
</comment>
<keyword evidence="1 5" id="KW-0963">Cytoplasm</keyword>
<dbReference type="NCBIfam" id="TIGR00250">
    <property type="entry name" value="RNAse_H_YqgF"/>
    <property type="match status" value="1"/>
</dbReference>
<dbReference type="InterPro" id="IPR012337">
    <property type="entry name" value="RNaseH-like_sf"/>
</dbReference>
<dbReference type="InterPro" id="IPR037027">
    <property type="entry name" value="YqgF/RNaseH-like_dom_sf"/>
</dbReference>
<dbReference type="Proteomes" id="UP000322294">
    <property type="component" value="Unassembled WGS sequence"/>
</dbReference>
<dbReference type="EC" id="3.1.-.-" evidence="5"/>
<dbReference type="OrthoDB" id="9796140at2"/>
<dbReference type="InterPro" id="IPR005227">
    <property type="entry name" value="YqgF"/>
</dbReference>
<dbReference type="AlphaFoldDB" id="A0A5S5AKL5"/>
<dbReference type="GO" id="GO:0000967">
    <property type="term" value="P:rRNA 5'-end processing"/>
    <property type="evidence" value="ECO:0007669"/>
    <property type="project" value="UniProtKB-UniRule"/>
</dbReference>
<evidence type="ECO:0000256" key="5">
    <source>
        <dbReference type="HAMAP-Rule" id="MF_00651"/>
    </source>
</evidence>
<evidence type="ECO:0000313" key="7">
    <source>
        <dbReference type="EMBL" id="TYP50361.1"/>
    </source>
</evidence>
<proteinExistence type="inferred from homology"/>
<reference evidence="7 8" key="1">
    <citation type="submission" date="2019-07" db="EMBL/GenBank/DDBJ databases">
        <title>Genomic Encyclopedia of Type Strains, Phase I: the one thousand microbial genomes (KMG-I) project.</title>
        <authorList>
            <person name="Kyrpides N."/>
        </authorList>
    </citation>
    <scope>NUCLEOTIDE SEQUENCE [LARGE SCALE GENOMIC DNA]</scope>
    <source>
        <strain evidence="7 8">DSM 16647</strain>
    </source>
</reference>
<comment type="caution">
    <text evidence="7">The sequence shown here is derived from an EMBL/GenBank/DDBJ whole genome shotgun (WGS) entry which is preliminary data.</text>
</comment>
<dbReference type="GO" id="GO:0016788">
    <property type="term" value="F:hydrolase activity, acting on ester bonds"/>
    <property type="evidence" value="ECO:0007669"/>
    <property type="project" value="UniProtKB-UniRule"/>
</dbReference>
<dbReference type="PANTHER" id="PTHR33317:SF4">
    <property type="entry name" value="POLYNUCLEOTIDYL TRANSFERASE, RIBONUCLEASE H-LIKE SUPERFAMILY PROTEIN"/>
    <property type="match status" value="1"/>
</dbReference>
<evidence type="ECO:0000256" key="4">
    <source>
        <dbReference type="ARBA" id="ARBA00022801"/>
    </source>
</evidence>
<dbReference type="CDD" id="cd16964">
    <property type="entry name" value="YqgF"/>
    <property type="match status" value="1"/>
</dbReference>
<comment type="subcellular location">
    <subcellularLocation>
        <location evidence="5">Cytoplasm</location>
    </subcellularLocation>
</comment>
<keyword evidence="3 5" id="KW-0540">Nuclease</keyword>
<dbReference type="SMART" id="SM00732">
    <property type="entry name" value="YqgFc"/>
    <property type="match status" value="1"/>
</dbReference>
<feature type="domain" description="YqgF/RNase H-like" evidence="6">
    <location>
        <begin position="1"/>
        <end position="101"/>
    </location>
</feature>
<dbReference type="EMBL" id="VNHO01000026">
    <property type="protein sequence ID" value="TYP50361.1"/>
    <property type="molecule type" value="Genomic_DNA"/>
</dbReference>
<dbReference type="HAMAP" id="MF_00651">
    <property type="entry name" value="Nuclease_YqgF"/>
    <property type="match status" value="1"/>
</dbReference>
<evidence type="ECO:0000256" key="2">
    <source>
        <dbReference type="ARBA" id="ARBA00022517"/>
    </source>
</evidence>
<gene>
    <name evidence="7" type="ORF">LZ11_02014</name>
</gene>